<sequence>MFGRAAPCTCRGFKQRPKQQPKRLWIADGLVGRCGCAGHAVNPAPRSGPAAGGCAFGRLRSSASQTKRPHPWGLDGAIHGANGPAQPHRPTLDSFPMTVGRSTPCVDESLSDIESIRGQIRFP</sequence>
<feature type="region of interest" description="Disordered" evidence="1">
    <location>
        <begin position="61"/>
        <end position="98"/>
    </location>
</feature>
<gene>
    <name evidence="2" type="ordered locus">Smlt3335</name>
</gene>
<name>B2FN42_STRMK</name>
<dbReference type="HOGENOM" id="CLU_2013992_0_0_6"/>
<accession>B2FN42</accession>
<evidence type="ECO:0000256" key="1">
    <source>
        <dbReference type="SAM" id="MobiDB-lite"/>
    </source>
</evidence>
<reference evidence="2 3" key="1">
    <citation type="journal article" date="2008" name="Genome Biol.">
        <title>The complete genome, comparative and functional analysis of Stenotrophomonas maltophilia reveals an organism heavily shielded by drug resistance determinants.</title>
        <authorList>
            <person name="Crossman L.C."/>
            <person name="Gould V.C."/>
            <person name="Dow J.M."/>
            <person name="Vernikos G.S."/>
            <person name="Okazaki A."/>
            <person name="Sebaihia M."/>
            <person name="Saunders D."/>
            <person name="Arrowsmith C."/>
            <person name="Carver T."/>
            <person name="Peters N."/>
            <person name="Adlem E."/>
            <person name="Kerhornou A."/>
            <person name="Lord A."/>
            <person name="Murphy L."/>
            <person name="Seeger K."/>
            <person name="Squares R."/>
            <person name="Rutter S."/>
            <person name="Quail M.A."/>
            <person name="Rajandream M.A."/>
            <person name="Harris D."/>
            <person name="Churcher C."/>
            <person name="Bentley S.D."/>
            <person name="Parkhill J."/>
            <person name="Thomson N.R."/>
            <person name="Avison M.B."/>
        </authorList>
    </citation>
    <scope>NUCLEOTIDE SEQUENCE [LARGE SCALE GENOMIC DNA]</scope>
    <source>
        <strain evidence="2 3">K279a</strain>
    </source>
</reference>
<dbReference type="EnsemblBacteria" id="CAQ46769">
    <property type="protein sequence ID" value="CAQ46769"/>
    <property type="gene ID" value="Smlt3335"/>
</dbReference>
<dbReference type="Proteomes" id="UP000008840">
    <property type="component" value="Chromosome"/>
</dbReference>
<protein>
    <submittedName>
        <fullName evidence="2">Penicillin binding protein</fullName>
    </submittedName>
</protein>
<evidence type="ECO:0000313" key="2">
    <source>
        <dbReference type="EMBL" id="CAQ46769.1"/>
    </source>
</evidence>
<proteinExistence type="predicted"/>
<dbReference type="KEGG" id="sml:Smlt3335"/>
<dbReference type="EMBL" id="AM743169">
    <property type="protein sequence ID" value="CAQ46769.1"/>
    <property type="molecule type" value="Genomic_DNA"/>
</dbReference>
<organism evidence="2 3">
    <name type="scientific">Stenotrophomonas maltophilia (strain K279a)</name>
    <dbReference type="NCBI Taxonomy" id="522373"/>
    <lineage>
        <taxon>Bacteria</taxon>
        <taxon>Pseudomonadati</taxon>
        <taxon>Pseudomonadota</taxon>
        <taxon>Gammaproteobacteria</taxon>
        <taxon>Lysobacterales</taxon>
        <taxon>Lysobacteraceae</taxon>
        <taxon>Stenotrophomonas</taxon>
        <taxon>Stenotrophomonas maltophilia group</taxon>
    </lineage>
</organism>
<keyword evidence="3" id="KW-1185">Reference proteome</keyword>
<dbReference type="AlphaFoldDB" id="B2FN42"/>
<evidence type="ECO:0000313" key="3">
    <source>
        <dbReference type="Proteomes" id="UP000008840"/>
    </source>
</evidence>